<evidence type="ECO:0000313" key="3">
    <source>
        <dbReference type="Proteomes" id="UP001156601"/>
    </source>
</evidence>
<dbReference type="InterPro" id="IPR032092">
    <property type="entry name" value="PilW"/>
</dbReference>
<gene>
    <name evidence="2" type="ORF">GCM10007852_39340</name>
</gene>
<accession>A0AA37T104</accession>
<keyword evidence="1" id="KW-1133">Transmembrane helix</keyword>
<comment type="caution">
    <text evidence="2">The sequence shown here is derived from an EMBL/GenBank/DDBJ whole genome shotgun (WGS) entry which is preliminary data.</text>
</comment>
<keyword evidence="1" id="KW-0472">Membrane</keyword>
<dbReference type="Proteomes" id="UP001156601">
    <property type="component" value="Unassembled WGS sequence"/>
</dbReference>
<dbReference type="RefSeq" id="WP_284219444.1">
    <property type="nucleotide sequence ID" value="NZ_BSOT01000019.1"/>
</dbReference>
<dbReference type="EMBL" id="BSOT01000019">
    <property type="protein sequence ID" value="GLR73026.1"/>
    <property type="molecule type" value="Genomic_DNA"/>
</dbReference>
<dbReference type="GO" id="GO:0043683">
    <property type="term" value="P:type IV pilus assembly"/>
    <property type="evidence" value="ECO:0007669"/>
    <property type="project" value="InterPro"/>
</dbReference>
<keyword evidence="1" id="KW-0812">Transmembrane</keyword>
<dbReference type="NCBIfam" id="TIGR02532">
    <property type="entry name" value="IV_pilin_GFxxxE"/>
    <property type="match status" value="1"/>
</dbReference>
<dbReference type="AlphaFoldDB" id="A0AA37T104"/>
<proteinExistence type="predicted"/>
<sequence length="293" mass="31791">MNHIAAKRQKGVTLVELMISLALGLVISGAVIQIMVSNSVTDKFNKAVASAQENGRYIMSRLRDDLLMTGLYDPLSPNLSRLVDIVEEGAFVRNHPIPVPGDFPSRPALGAQQGADGANDTLVVSLQSDRDCRAYDLGYARVAPVPDEEFYVVNEYFVEDGKLKCRGFDGRVVRGQKVAVGHNGHAGVTLLDDVLSFQVVYGITRIGATNGTTRPIQYISAEELPQAYINNSHVVAVRIALVVRGDGEGFVTQPSRFKLLNEDGITAPDLGLYKAFETTITLRNTKNFARGAA</sequence>
<evidence type="ECO:0008006" key="4">
    <source>
        <dbReference type="Google" id="ProtNLM"/>
    </source>
</evidence>
<name>A0AA37T104_9ALTE</name>
<reference evidence="2" key="1">
    <citation type="journal article" date="2014" name="Int. J. Syst. Evol. Microbiol.">
        <title>Complete genome sequence of Corynebacterium casei LMG S-19264T (=DSM 44701T), isolated from a smear-ripened cheese.</title>
        <authorList>
            <consortium name="US DOE Joint Genome Institute (JGI-PGF)"/>
            <person name="Walter F."/>
            <person name="Albersmeier A."/>
            <person name="Kalinowski J."/>
            <person name="Ruckert C."/>
        </authorList>
    </citation>
    <scope>NUCLEOTIDE SEQUENCE</scope>
    <source>
        <strain evidence="2">NBRC 110023</strain>
    </source>
</reference>
<evidence type="ECO:0000256" key="1">
    <source>
        <dbReference type="SAM" id="Phobius"/>
    </source>
</evidence>
<feature type="transmembrane region" description="Helical" evidence="1">
    <location>
        <begin position="12"/>
        <end position="36"/>
    </location>
</feature>
<evidence type="ECO:0000313" key="2">
    <source>
        <dbReference type="EMBL" id="GLR73026.1"/>
    </source>
</evidence>
<dbReference type="InterPro" id="IPR012902">
    <property type="entry name" value="N_methyl_site"/>
</dbReference>
<dbReference type="PROSITE" id="PS00409">
    <property type="entry name" value="PROKAR_NTER_METHYL"/>
    <property type="match status" value="1"/>
</dbReference>
<dbReference type="Pfam" id="PF16074">
    <property type="entry name" value="PilW"/>
    <property type="match status" value="1"/>
</dbReference>
<organism evidence="2 3">
    <name type="scientific">Agaribacter marinus</name>
    <dbReference type="NCBI Taxonomy" id="1431249"/>
    <lineage>
        <taxon>Bacteria</taxon>
        <taxon>Pseudomonadati</taxon>
        <taxon>Pseudomonadota</taxon>
        <taxon>Gammaproteobacteria</taxon>
        <taxon>Alteromonadales</taxon>
        <taxon>Alteromonadaceae</taxon>
        <taxon>Agaribacter</taxon>
    </lineage>
</organism>
<keyword evidence="3" id="KW-1185">Reference proteome</keyword>
<reference evidence="2" key="2">
    <citation type="submission" date="2023-01" db="EMBL/GenBank/DDBJ databases">
        <title>Draft genome sequence of Agaribacter marinus strain NBRC 110023.</title>
        <authorList>
            <person name="Sun Q."/>
            <person name="Mori K."/>
        </authorList>
    </citation>
    <scope>NUCLEOTIDE SEQUENCE</scope>
    <source>
        <strain evidence="2">NBRC 110023</strain>
    </source>
</reference>
<dbReference type="Pfam" id="PF07963">
    <property type="entry name" value="N_methyl"/>
    <property type="match status" value="1"/>
</dbReference>
<protein>
    <recommendedName>
        <fullName evidence="4">Prepilin-type N-terminal cleavage/methylation domain-containing protein</fullName>
    </recommendedName>
</protein>